<reference evidence="1 2" key="1">
    <citation type="submission" date="2018-02" db="EMBL/GenBank/DDBJ databases">
        <title>Complete genome sequence of Streptomyces dengpaensis, the producer of angucyclines.</title>
        <authorList>
            <person name="Yumei L."/>
        </authorList>
    </citation>
    <scope>NUCLEOTIDE SEQUENCE [LARGE SCALE GENOMIC DNA]</scope>
    <source>
        <strain evidence="1 2">XZHG99</strain>
    </source>
</reference>
<dbReference type="InterPro" id="IPR009959">
    <property type="entry name" value="Cyclase_SnoaL-like"/>
</dbReference>
<proteinExistence type="predicted"/>
<dbReference type="InterPro" id="IPR032710">
    <property type="entry name" value="NTF2-like_dom_sf"/>
</dbReference>
<protein>
    <recommendedName>
        <fullName evidence="3">SnoaL-like domain-containing protein</fullName>
    </recommendedName>
</protein>
<sequence>MKLTGLPARLYEAYNHHDPLAAARLYDAGATHEEIAQGSSRQGPEAIADGLRRFFQWFPDAHWQPQTQITDPNGPVAITYLLTATLQAPMGPLAARGQRLSLRGVHVLLLGGELIRGSEDYWDAATFHRQMNRTTTGETP</sequence>
<gene>
    <name evidence="1" type="ORF">C4B68_24955</name>
</gene>
<name>A0ABM6SUT7_9ACTN</name>
<dbReference type="SUPFAM" id="SSF54427">
    <property type="entry name" value="NTF2-like"/>
    <property type="match status" value="1"/>
</dbReference>
<accession>A0ABM6SUT7</accession>
<dbReference type="Pfam" id="PF07366">
    <property type="entry name" value="SnoaL"/>
    <property type="match status" value="1"/>
</dbReference>
<dbReference type="RefSeq" id="WP_099505276.1">
    <property type="nucleotide sequence ID" value="NZ_CP026652.1"/>
</dbReference>
<evidence type="ECO:0000313" key="2">
    <source>
        <dbReference type="Proteomes" id="UP000238413"/>
    </source>
</evidence>
<dbReference type="EMBL" id="CP026652">
    <property type="protein sequence ID" value="AVH58485.1"/>
    <property type="molecule type" value="Genomic_DNA"/>
</dbReference>
<evidence type="ECO:0008006" key="3">
    <source>
        <dbReference type="Google" id="ProtNLM"/>
    </source>
</evidence>
<organism evidence="1 2">
    <name type="scientific">Streptomyces dengpaensis</name>
    <dbReference type="NCBI Taxonomy" id="2049881"/>
    <lineage>
        <taxon>Bacteria</taxon>
        <taxon>Bacillati</taxon>
        <taxon>Actinomycetota</taxon>
        <taxon>Actinomycetes</taxon>
        <taxon>Kitasatosporales</taxon>
        <taxon>Streptomycetaceae</taxon>
        <taxon>Streptomyces</taxon>
    </lineage>
</organism>
<dbReference type="Proteomes" id="UP000238413">
    <property type="component" value="Chromosome"/>
</dbReference>
<keyword evidence="2" id="KW-1185">Reference proteome</keyword>
<dbReference type="Gene3D" id="3.10.450.50">
    <property type="match status" value="1"/>
</dbReference>
<evidence type="ECO:0000313" key="1">
    <source>
        <dbReference type="EMBL" id="AVH58485.1"/>
    </source>
</evidence>